<protein>
    <submittedName>
        <fullName evidence="3">Uncharacterized protein</fullName>
    </submittedName>
</protein>
<reference evidence="2 4" key="1">
    <citation type="submission" date="2021-03" db="EMBL/GenBank/DDBJ databases">
        <title>Draft genome and methylome analysis of Thiotrix fructosivoruns ATCC 49748.</title>
        <authorList>
            <person name="Fomenkov A."/>
            <person name="Grabovich M.Y."/>
            <person name="Roberts R.J."/>
        </authorList>
    </citation>
    <scope>NUCLEOTIDE SEQUENCE [LARGE SCALE GENOMIC DNA]</scope>
    <source>
        <strain evidence="2 4">ATCC 49748</strain>
    </source>
</reference>
<keyword evidence="1" id="KW-0472">Membrane</keyword>
<dbReference type="AlphaFoldDB" id="A0A8B0SFT9"/>
<proteinExistence type="predicted"/>
<organism evidence="3">
    <name type="scientific">Thiothrix fructosivorans</name>
    <dbReference type="NCBI Taxonomy" id="111770"/>
    <lineage>
        <taxon>Bacteria</taxon>
        <taxon>Pseudomonadati</taxon>
        <taxon>Pseudomonadota</taxon>
        <taxon>Gammaproteobacteria</taxon>
        <taxon>Thiotrichales</taxon>
        <taxon>Thiotrichaceae</taxon>
        <taxon>Thiothrix</taxon>
    </lineage>
</organism>
<keyword evidence="4" id="KW-1185">Reference proteome</keyword>
<sequence length="204" mass="22974">MNYSQYIPSEAQTITVGPVLIESGDYVWQIRNIVGISVGEKTFPPTGSAPVFDKKRPEMQNNSYWFMLLMVISFILSLIANNALLVIFSVLGGLIPLAIHSSKMNEWNKENTKYIRELTIWNDLLRDPPKAYSLTIETNSASFPTFHSFDKQSVTEAAQAIKQAMITPRTDQVVFNINAIKVNGDATVNNIGSKIYEQQIQEIR</sequence>
<dbReference type="EMBL" id="JAFMPM010000008">
    <property type="protein sequence ID" value="MBO0614450.1"/>
    <property type="molecule type" value="Genomic_DNA"/>
</dbReference>
<evidence type="ECO:0000313" key="3">
    <source>
        <dbReference type="EMBL" id="QTX09290.1"/>
    </source>
</evidence>
<name>A0A8B0SFT9_9GAMM</name>
<keyword evidence="1" id="KW-0812">Transmembrane</keyword>
<evidence type="ECO:0000313" key="2">
    <source>
        <dbReference type="EMBL" id="MBO0614450.1"/>
    </source>
</evidence>
<gene>
    <name evidence="3" type="ORF">J1836_011610</name>
    <name evidence="2" type="ORF">J1836_16225</name>
</gene>
<keyword evidence="1" id="KW-1133">Transmembrane helix</keyword>
<reference evidence="3" key="2">
    <citation type="submission" date="2021-04" db="EMBL/GenBank/DDBJ databases">
        <title>Complete Genome and methylome analysis of Thiothrix fructosivorans ATCC 49748.</title>
        <authorList>
            <person name="Fomenkov A."/>
            <person name="Sun L."/>
            <person name="Vincze T."/>
            <person name="Grabovich M.Y."/>
            <person name="Roberts R.J."/>
        </authorList>
    </citation>
    <scope>NUCLEOTIDE SEQUENCE</scope>
    <source>
        <strain evidence="3">ATCC 49748</strain>
    </source>
</reference>
<accession>A0A8B0SFT9</accession>
<evidence type="ECO:0000313" key="4">
    <source>
        <dbReference type="Proteomes" id="UP000664466"/>
    </source>
</evidence>
<feature type="transmembrane region" description="Helical" evidence="1">
    <location>
        <begin position="64"/>
        <end position="95"/>
    </location>
</feature>
<dbReference type="RefSeq" id="WP_207252180.1">
    <property type="nucleotide sequence ID" value="NZ_JAFMPM010000008.1"/>
</dbReference>
<evidence type="ECO:0000256" key="1">
    <source>
        <dbReference type="SAM" id="Phobius"/>
    </source>
</evidence>
<dbReference type="EMBL" id="CP072748">
    <property type="protein sequence ID" value="QTX09290.1"/>
    <property type="molecule type" value="Genomic_DNA"/>
</dbReference>
<dbReference type="Proteomes" id="UP000664466">
    <property type="component" value="Unassembled WGS sequence"/>
</dbReference>